<dbReference type="Proteomes" id="UP001066276">
    <property type="component" value="Unassembled WGS sequence"/>
</dbReference>
<evidence type="ECO:0000313" key="1">
    <source>
        <dbReference type="EMBL" id="KAJ1079712.1"/>
    </source>
</evidence>
<accession>A0AAV7KP29</accession>
<gene>
    <name evidence="1" type="ORF">NDU88_000051</name>
</gene>
<organism evidence="1 2">
    <name type="scientific">Pleurodeles waltl</name>
    <name type="common">Iberian ribbed newt</name>
    <dbReference type="NCBI Taxonomy" id="8319"/>
    <lineage>
        <taxon>Eukaryota</taxon>
        <taxon>Metazoa</taxon>
        <taxon>Chordata</taxon>
        <taxon>Craniata</taxon>
        <taxon>Vertebrata</taxon>
        <taxon>Euteleostomi</taxon>
        <taxon>Amphibia</taxon>
        <taxon>Batrachia</taxon>
        <taxon>Caudata</taxon>
        <taxon>Salamandroidea</taxon>
        <taxon>Salamandridae</taxon>
        <taxon>Pleurodelinae</taxon>
        <taxon>Pleurodeles</taxon>
    </lineage>
</organism>
<sequence>MTSIGARGKIRDATAQEPEDLSRNLLDQEPPQYFHDFGSLRLALLSFLTPGQTLLIQPAKVYIMFEPNLVRNVAVACHHLLGLRPSLGAASGQLRPLQMPLPTSVNADLTGSLTRSSVLQRHCLAQRLLRTAILPPGRVQSRSMTEAPRDF</sequence>
<proteinExistence type="predicted"/>
<keyword evidence="2" id="KW-1185">Reference proteome</keyword>
<dbReference type="EMBL" id="JANPWB010000025">
    <property type="protein sequence ID" value="KAJ1079712.1"/>
    <property type="molecule type" value="Genomic_DNA"/>
</dbReference>
<name>A0AAV7KP29_PLEWA</name>
<evidence type="ECO:0000313" key="2">
    <source>
        <dbReference type="Proteomes" id="UP001066276"/>
    </source>
</evidence>
<comment type="caution">
    <text evidence="1">The sequence shown here is derived from an EMBL/GenBank/DDBJ whole genome shotgun (WGS) entry which is preliminary data.</text>
</comment>
<protein>
    <submittedName>
        <fullName evidence="1">Uncharacterized protein</fullName>
    </submittedName>
</protein>
<reference evidence="1 2" key="1">
    <citation type="journal article" date="2022" name="bioRxiv">
        <title>Sequencing and chromosome-scale assembly of the giantPleurodeles waltlgenome.</title>
        <authorList>
            <person name="Brown T."/>
            <person name="Elewa A."/>
            <person name="Iarovenko S."/>
            <person name="Subramanian E."/>
            <person name="Araus A.J."/>
            <person name="Petzold A."/>
            <person name="Susuki M."/>
            <person name="Suzuki K.-i.T."/>
            <person name="Hayashi T."/>
            <person name="Toyoda A."/>
            <person name="Oliveira C."/>
            <person name="Osipova E."/>
            <person name="Leigh N.D."/>
            <person name="Simon A."/>
            <person name="Yun M.H."/>
        </authorList>
    </citation>
    <scope>NUCLEOTIDE SEQUENCE [LARGE SCALE GENOMIC DNA]</scope>
    <source>
        <strain evidence="1">20211129_DDA</strain>
        <tissue evidence="1">Liver</tissue>
    </source>
</reference>
<dbReference type="AlphaFoldDB" id="A0AAV7KP29"/>